<evidence type="ECO:0000313" key="2">
    <source>
        <dbReference type="Proteomes" id="UP001321473"/>
    </source>
</evidence>
<sequence length="87" mass="9625">MTTPIRETFQVAYPENGASTVFRNETFTVACACVTSRSVQATLGHLTRVADDTKGAARERLRLQWRKVPVGAYWKPQGSFSDETAST</sequence>
<accession>A0AAQ4EHC6</accession>
<comment type="caution">
    <text evidence="1">The sequence shown here is derived from an EMBL/GenBank/DDBJ whole genome shotgun (WGS) entry which is preliminary data.</text>
</comment>
<gene>
    <name evidence="1" type="ORF">V5799_011386</name>
</gene>
<organism evidence="1 2">
    <name type="scientific">Amblyomma americanum</name>
    <name type="common">Lone star tick</name>
    <dbReference type="NCBI Taxonomy" id="6943"/>
    <lineage>
        <taxon>Eukaryota</taxon>
        <taxon>Metazoa</taxon>
        <taxon>Ecdysozoa</taxon>
        <taxon>Arthropoda</taxon>
        <taxon>Chelicerata</taxon>
        <taxon>Arachnida</taxon>
        <taxon>Acari</taxon>
        <taxon>Parasitiformes</taxon>
        <taxon>Ixodida</taxon>
        <taxon>Ixodoidea</taxon>
        <taxon>Ixodidae</taxon>
        <taxon>Amblyomminae</taxon>
        <taxon>Amblyomma</taxon>
    </lineage>
</organism>
<keyword evidence="2" id="KW-1185">Reference proteome</keyword>
<reference evidence="1 2" key="1">
    <citation type="journal article" date="2023" name="Arcadia Sci">
        <title>De novo assembly of a long-read Amblyomma americanum tick genome.</title>
        <authorList>
            <person name="Chou S."/>
            <person name="Poskanzer K.E."/>
            <person name="Rollins M."/>
            <person name="Thuy-Boun P.S."/>
        </authorList>
    </citation>
    <scope>NUCLEOTIDE SEQUENCE [LARGE SCALE GENOMIC DNA]</scope>
    <source>
        <strain evidence="1">F_SG_1</strain>
        <tissue evidence="1">Salivary glands</tissue>
    </source>
</reference>
<name>A0AAQ4EHC6_AMBAM</name>
<proteinExistence type="predicted"/>
<dbReference type="Proteomes" id="UP001321473">
    <property type="component" value="Unassembled WGS sequence"/>
</dbReference>
<protein>
    <submittedName>
        <fullName evidence="1">Uncharacterized protein</fullName>
    </submittedName>
</protein>
<dbReference type="EMBL" id="JARKHS020015822">
    <property type="protein sequence ID" value="KAK8774080.1"/>
    <property type="molecule type" value="Genomic_DNA"/>
</dbReference>
<dbReference type="AlphaFoldDB" id="A0AAQ4EHC6"/>
<evidence type="ECO:0000313" key="1">
    <source>
        <dbReference type="EMBL" id="KAK8774080.1"/>
    </source>
</evidence>